<dbReference type="EMBL" id="CP000245">
    <property type="protein sequence ID" value="AEG93812.1"/>
    <property type="molecule type" value="Genomic_DNA"/>
</dbReference>
<evidence type="ECO:0000259" key="5">
    <source>
        <dbReference type="PROSITE" id="PS50931"/>
    </source>
</evidence>
<evidence type="ECO:0000256" key="4">
    <source>
        <dbReference type="ARBA" id="ARBA00023163"/>
    </source>
</evidence>
<dbReference type="Proteomes" id="UP000008385">
    <property type="component" value="Chromosome"/>
</dbReference>
<dbReference type="CDD" id="cd05466">
    <property type="entry name" value="PBP2_LTTR_substrate"/>
    <property type="match status" value="1"/>
</dbReference>
<dbReference type="InterPro" id="IPR036390">
    <property type="entry name" value="WH_DNA-bd_sf"/>
</dbReference>
<dbReference type="Pfam" id="PF03466">
    <property type="entry name" value="LysR_substrate"/>
    <property type="match status" value="1"/>
</dbReference>
<dbReference type="eggNOG" id="COG0583">
    <property type="taxonomic scope" value="Bacteria"/>
</dbReference>
<dbReference type="GO" id="GO:0000976">
    <property type="term" value="F:transcription cis-regulatory region binding"/>
    <property type="evidence" value="ECO:0007669"/>
    <property type="project" value="TreeGrafter"/>
</dbReference>
<feature type="domain" description="HTH lysR-type" evidence="5">
    <location>
        <begin position="32"/>
        <end position="89"/>
    </location>
</feature>
<dbReference type="KEGG" id="rta:Rta_27100"/>
<dbReference type="HOGENOM" id="CLU_039613_6_1_4"/>
<name>F5Y4G5_RAMTT</name>
<dbReference type="InterPro" id="IPR000847">
    <property type="entry name" value="LysR_HTH_N"/>
</dbReference>
<organism evidence="6 7">
    <name type="scientific">Ramlibacter tataouinensis (strain ATCC BAA-407 / DSM 14655 / LMG 21543 / TTB310)</name>
    <dbReference type="NCBI Taxonomy" id="365046"/>
    <lineage>
        <taxon>Bacteria</taxon>
        <taxon>Pseudomonadati</taxon>
        <taxon>Pseudomonadota</taxon>
        <taxon>Betaproteobacteria</taxon>
        <taxon>Burkholderiales</taxon>
        <taxon>Comamonadaceae</taxon>
        <taxon>Ramlibacter</taxon>
    </lineage>
</organism>
<dbReference type="GO" id="GO:0003700">
    <property type="term" value="F:DNA-binding transcription factor activity"/>
    <property type="evidence" value="ECO:0007669"/>
    <property type="project" value="InterPro"/>
</dbReference>
<protein>
    <submittedName>
        <fullName evidence="6">Transcriptional regulator, LysR family-like protein</fullName>
    </submittedName>
</protein>
<evidence type="ECO:0000256" key="1">
    <source>
        <dbReference type="ARBA" id="ARBA00009437"/>
    </source>
</evidence>
<keyword evidence="3" id="KW-0238">DNA-binding</keyword>
<dbReference type="SUPFAM" id="SSF53850">
    <property type="entry name" value="Periplasmic binding protein-like II"/>
    <property type="match status" value="1"/>
</dbReference>
<evidence type="ECO:0000256" key="2">
    <source>
        <dbReference type="ARBA" id="ARBA00023015"/>
    </source>
</evidence>
<evidence type="ECO:0000313" key="7">
    <source>
        <dbReference type="Proteomes" id="UP000008385"/>
    </source>
</evidence>
<dbReference type="Gene3D" id="1.10.10.10">
    <property type="entry name" value="Winged helix-like DNA-binding domain superfamily/Winged helix DNA-binding domain"/>
    <property type="match status" value="1"/>
</dbReference>
<reference evidence="7" key="1">
    <citation type="submission" date="2006-01" db="EMBL/GenBank/DDBJ databases">
        <title>Genome of the cyst-dividing bacterium Ramlibacter tataouinensis.</title>
        <authorList>
            <person name="Barakat M."/>
            <person name="Ortet P."/>
            <person name="De Luca G."/>
            <person name="Jourlin-Castelli C."/>
            <person name="Ansaldi M."/>
            <person name="Py B."/>
            <person name="Fichant G."/>
            <person name="Coutinho P."/>
            <person name="Voulhoux R."/>
            <person name="Bastien O."/>
            <person name="Roy S."/>
            <person name="Marechal E."/>
            <person name="Henrissat B."/>
            <person name="Quentin Y."/>
            <person name="Noirot P."/>
            <person name="Filloux A."/>
            <person name="Mejean V."/>
            <person name="DuBow M."/>
            <person name="Barras F."/>
            <person name="Heulin T."/>
        </authorList>
    </citation>
    <scope>NUCLEOTIDE SEQUENCE [LARGE SCALE GENOMIC DNA]</scope>
    <source>
        <strain evidence="7">ATCC BAA-407 / DSM 14655 / LMG 21543 / TTB310</strain>
    </source>
</reference>
<dbReference type="PANTHER" id="PTHR30126">
    <property type="entry name" value="HTH-TYPE TRANSCRIPTIONAL REGULATOR"/>
    <property type="match status" value="1"/>
</dbReference>
<dbReference type="FunFam" id="1.10.10.10:FF:000001">
    <property type="entry name" value="LysR family transcriptional regulator"/>
    <property type="match status" value="1"/>
</dbReference>
<accession>F5Y4G5</accession>
<dbReference type="PROSITE" id="PS50931">
    <property type="entry name" value="HTH_LYSR"/>
    <property type="match status" value="1"/>
</dbReference>
<dbReference type="InterPro" id="IPR036388">
    <property type="entry name" value="WH-like_DNA-bd_sf"/>
</dbReference>
<dbReference type="PATRIC" id="fig|365046.3.peg.2770"/>
<reference evidence="6 7" key="2">
    <citation type="journal article" date="2011" name="PLoS ONE">
        <title>The Cyst-Dividing Bacterium Ramlibacter tataouinensis TTB310 Genome Reveals a Well-Stocked Toolbox for Adaptation to a Desert Environment.</title>
        <authorList>
            <person name="De Luca G."/>
            <person name="Barakat M."/>
            <person name="Ortet P."/>
            <person name="Fochesato S."/>
            <person name="Jourlin-Castelli C."/>
            <person name="Ansaldi M."/>
            <person name="Py B."/>
            <person name="Fichant G."/>
            <person name="Coutinho P.M."/>
            <person name="Voulhoux R."/>
            <person name="Bastien O."/>
            <person name="Marechal E."/>
            <person name="Henrissat B."/>
            <person name="Quentin Y."/>
            <person name="Noirot P."/>
            <person name="Filloux A."/>
            <person name="Mejean V."/>
            <person name="Dubow M.S."/>
            <person name="Barras F."/>
            <person name="Barbe V."/>
            <person name="Weissenbach J."/>
            <person name="Mihalcescu I."/>
            <person name="Vermeglio A."/>
            <person name="Achouak W."/>
            <person name="Heulin T."/>
        </authorList>
    </citation>
    <scope>NUCLEOTIDE SEQUENCE [LARGE SCALE GENOMIC DNA]</scope>
    <source>
        <strain evidence="7">ATCC BAA-407 / DSM 14655 / LMG 21543 / TTB310</strain>
    </source>
</reference>
<dbReference type="STRING" id="365046.Rta_27100"/>
<dbReference type="PANTHER" id="PTHR30126:SF94">
    <property type="entry name" value="LYSR FAMILY TRANSCRIPTIONAL REGULATOR"/>
    <property type="match status" value="1"/>
</dbReference>
<proteinExistence type="inferred from homology"/>
<keyword evidence="4" id="KW-0804">Transcription</keyword>
<evidence type="ECO:0000313" key="6">
    <source>
        <dbReference type="EMBL" id="AEG93812.1"/>
    </source>
</evidence>
<dbReference type="PRINTS" id="PR00039">
    <property type="entry name" value="HTHLYSR"/>
</dbReference>
<evidence type="ECO:0000256" key="3">
    <source>
        <dbReference type="ARBA" id="ARBA00023125"/>
    </source>
</evidence>
<keyword evidence="7" id="KW-1185">Reference proteome</keyword>
<dbReference type="InterPro" id="IPR005119">
    <property type="entry name" value="LysR_subst-bd"/>
</dbReference>
<dbReference type="SUPFAM" id="SSF46785">
    <property type="entry name" value="Winged helix' DNA-binding domain"/>
    <property type="match status" value="1"/>
</dbReference>
<keyword evidence="2" id="KW-0805">Transcription regulation</keyword>
<gene>
    <name evidence="6" type="ordered locus">Rta_27100</name>
</gene>
<dbReference type="Gene3D" id="3.40.190.10">
    <property type="entry name" value="Periplasmic binding protein-like II"/>
    <property type="match status" value="2"/>
</dbReference>
<comment type="similarity">
    <text evidence="1">Belongs to the LysR transcriptional regulatory family.</text>
</comment>
<sequence>MACLLPPDSRHRARAGKVIKIEAAPSLFRKNMTLKQLEAFYWAASVASFAVAAGRLHVSQSTLSKRIAELEGQLRRPLFDRSGHRAVLTEAGGQLLPLARRMLGLAEEMRAQAADSGGLRGHCRFGVGELAALTWLPDLVAGLRARHPDLVLEPQVDLGAALERRLESGELDFAVVAGYSSRSTVASQAIAEVHFSWAAAPALVGPRRTVDARLLQEAALITMPAAAGPTRMLEHWLAVNNLEAGRRLTCNNLAAIAGLIAAGVGIGLFPQGWLRQMADRQAVVELRSRPALPPLQYTFQWRRDDSRPLLARMREAVAQTVDFTKPSPLW</sequence>
<dbReference type="AlphaFoldDB" id="F5Y4G5"/>
<dbReference type="Pfam" id="PF00126">
    <property type="entry name" value="HTH_1"/>
    <property type="match status" value="1"/>
</dbReference>